<reference evidence="2 3" key="1">
    <citation type="journal article" date="2018" name="Nat. Ecol. Evol.">
        <title>Pezizomycetes genomes reveal the molecular basis of ectomycorrhizal truffle lifestyle.</title>
        <authorList>
            <person name="Murat C."/>
            <person name="Payen T."/>
            <person name="Noel B."/>
            <person name="Kuo A."/>
            <person name="Morin E."/>
            <person name="Chen J."/>
            <person name="Kohler A."/>
            <person name="Krizsan K."/>
            <person name="Balestrini R."/>
            <person name="Da Silva C."/>
            <person name="Montanini B."/>
            <person name="Hainaut M."/>
            <person name="Levati E."/>
            <person name="Barry K.W."/>
            <person name="Belfiori B."/>
            <person name="Cichocki N."/>
            <person name="Clum A."/>
            <person name="Dockter R.B."/>
            <person name="Fauchery L."/>
            <person name="Guy J."/>
            <person name="Iotti M."/>
            <person name="Le Tacon F."/>
            <person name="Lindquist E.A."/>
            <person name="Lipzen A."/>
            <person name="Malagnac F."/>
            <person name="Mello A."/>
            <person name="Molinier V."/>
            <person name="Miyauchi S."/>
            <person name="Poulain J."/>
            <person name="Riccioni C."/>
            <person name="Rubini A."/>
            <person name="Sitrit Y."/>
            <person name="Splivallo R."/>
            <person name="Traeger S."/>
            <person name="Wang M."/>
            <person name="Zifcakova L."/>
            <person name="Wipf D."/>
            <person name="Zambonelli A."/>
            <person name="Paolocci F."/>
            <person name="Nowrousian M."/>
            <person name="Ottonello S."/>
            <person name="Baldrian P."/>
            <person name="Spatafora J.W."/>
            <person name="Henrissat B."/>
            <person name="Nagy L.G."/>
            <person name="Aury J.M."/>
            <person name="Wincker P."/>
            <person name="Grigoriev I.V."/>
            <person name="Bonfante P."/>
            <person name="Martin F.M."/>
        </authorList>
    </citation>
    <scope>NUCLEOTIDE SEQUENCE [LARGE SCALE GENOMIC DNA]</scope>
    <source>
        <strain evidence="2 3">CCBAS932</strain>
    </source>
</reference>
<proteinExistence type="predicted"/>
<feature type="transmembrane region" description="Helical" evidence="1">
    <location>
        <begin position="15"/>
        <end position="37"/>
    </location>
</feature>
<sequence length="101" mass="11641">MGRDSSLPYFNSPSFWVAFFWSGAGLFFSFFTGFIYFPEQIFFPLFFFLFFEDFSQWDFYIGVGGRCTKCKVLQYLEGGVTMGGVEFCCLKIWEFGGGGCM</sequence>
<keyword evidence="1" id="KW-1133">Transmembrane helix</keyword>
<evidence type="ECO:0008006" key="4">
    <source>
        <dbReference type="Google" id="ProtNLM"/>
    </source>
</evidence>
<dbReference type="Proteomes" id="UP000277580">
    <property type="component" value="Unassembled WGS sequence"/>
</dbReference>
<dbReference type="InParanoid" id="A0A3N4KSM1"/>
<dbReference type="EMBL" id="ML119122">
    <property type="protein sequence ID" value="RPB13553.1"/>
    <property type="molecule type" value="Genomic_DNA"/>
</dbReference>
<dbReference type="AlphaFoldDB" id="A0A3N4KSM1"/>
<keyword evidence="1" id="KW-0812">Transmembrane</keyword>
<protein>
    <recommendedName>
        <fullName evidence="4">Transmembrane protein</fullName>
    </recommendedName>
</protein>
<evidence type="ECO:0000313" key="3">
    <source>
        <dbReference type="Proteomes" id="UP000277580"/>
    </source>
</evidence>
<keyword evidence="3" id="KW-1185">Reference proteome</keyword>
<evidence type="ECO:0000313" key="2">
    <source>
        <dbReference type="EMBL" id="RPB13553.1"/>
    </source>
</evidence>
<keyword evidence="1" id="KW-0472">Membrane</keyword>
<name>A0A3N4KSM1_9PEZI</name>
<accession>A0A3N4KSM1</accession>
<gene>
    <name evidence="2" type="ORF">P167DRAFT_103279</name>
</gene>
<organism evidence="2 3">
    <name type="scientific">Morchella conica CCBAS932</name>
    <dbReference type="NCBI Taxonomy" id="1392247"/>
    <lineage>
        <taxon>Eukaryota</taxon>
        <taxon>Fungi</taxon>
        <taxon>Dikarya</taxon>
        <taxon>Ascomycota</taxon>
        <taxon>Pezizomycotina</taxon>
        <taxon>Pezizomycetes</taxon>
        <taxon>Pezizales</taxon>
        <taxon>Morchellaceae</taxon>
        <taxon>Morchella</taxon>
    </lineage>
</organism>
<evidence type="ECO:0000256" key="1">
    <source>
        <dbReference type="SAM" id="Phobius"/>
    </source>
</evidence>